<dbReference type="PANTHER" id="PTHR30055">
    <property type="entry name" value="HTH-TYPE TRANSCRIPTIONAL REGULATOR RUTR"/>
    <property type="match status" value="1"/>
</dbReference>
<keyword evidence="4" id="KW-0804">Transcription</keyword>
<evidence type="ECO:0000256" key="5">
    <source>
        <dbReference type="PROSITE-ProRule" id="PRU00335"/>
    </source>
</evidence>
<dbReference type="InterPro" id="IPR036271">
    <property type="entry name" value="Tet_transcr_reg_TetR-rel_C_sf"/>
</dbReference>
<evidence type="ECO:0000259" key="6">
    <source>
        <dbReference type="PROSITE" id="PS50977"/>
    </source>
</evidence>
<dbReference type="PROSITE" id="PS50977">
    <property type="entry name" value="HTH_TETR_2"/>
    <property type="match status" value="1"/>
</dbReference>
<keyword evidence="2" id="KW-0805">Transcription regulation</keyword>
<dbReference type="InterPro" id="IPR001647">
    <property type="entry name" value="HTH_TetR"/>
</dbReference>
<evidence type="ECO:0000256" key="4">
    <source>
        <dbReference type="ARBA" id="ARBA00023163"/>
    </source>
</evidence>
<evidence type="ECO:0000313" key="7">
    <source>
        <dbReference type="EMBL" id="GGC90439.1"/>
    </source>
</evidence>
<sequence length="212" mass="22160">MSPSATVGSSTAVTGPRGILIDVDLTRRQSELADAALRIIARDGMAALSFRAVAAEAACSLGSVQKAFASKDLMLAAGFARLRQEAAPLPPGEPGRPTLRAWLVALLLGILPLDARRRATQRQGDAFAQQALTDPAIAAAIADSDAEVRGLLASLVTRARAEGEVPAHVDPVTTAWAVLALAQGLAMQLLYRPEPEADVRVRLDATVAALLR</sequence>
<evidence type="ECO:0000313" key="8">
    <source>
        <dbReference type="Proteomes" id="UP000597761"/>
    </source>
</evidence>
<dbReference type="Gene3D" id="1.10.357.10">
    <property type="entry name" value="Tetracycline Repressor, domain 2"/>
    <property type="match status" value="1"/>
</dbReference>
<dbReference type="PANTHER" id="PTHR30055:SF234">
    <property type="entry name" value="HTH-TYPE TRANSCRIPTIONAL REGULATOR BETI"/>
    <property type="match status" value="1"/>
</dbReference>
<protein>
    <recommendedName>
        <fullName evidence="6">HTH tetR-type domain-containing protein</fullName>
    </recommendedName>
</protein>
<dbReference type="InterPro" id="IPR050109">
    <property type="entry name" value="HTH-type_TetR-like_transc_reg"/>
</dbReference>
<dbReference type="SUPFAM" id="SSF46689">
    <property type="entry name" value="Homeodomain-like"/>
    <property type="match status" value="1"/>
</dbReference>
<dbReference type="InterPro" id="IPR009057">
    <property type="entry name" value="Homeodomain-like_sf"/>
</dbReference>
<dbReference type="EMBL" id="BMJI01000008">
    <property type="protein sequence ID" value="GGC90439.1"/>
    <property type="molecule type" value="Genomic_DNA"/>
</dbReference>
<evidence type="ECO:0000256" key="2">
    <source>
        <dbReference type="ARBA" id="ARBA00023015"/>
    </source>
</evidence>
<dbReference type="Pfam" id="PF13977">
    <property type="entry name" value="TetR_C_6"/>
    <property type="match status" value="1"/>
</dbReference>
<dbReference type="Pfam" id="PF00440">
    <property type="entry name" value="TetR_N"/>
    <property type="match status" value="1"/>
</dbReference>
<keyword evidence="1" id="KW-0678">Repressor</keyword>
<feature type="domain" description="HTH tetR-type" evidence="6">
    <location>
        <begin position="26"/>
        <end position="86"/>
    </location>
</feature>
<evidence type="ECO:0000256" key="3">
    <source>
        <dbReference type="ARBA" id="ARBA00023125"/>
    </source>
</evidence>
<dbReference type="InterPro" id="IPR039538">
    <property type="entry name" value="BetI_C"/>
</dbReference>
<reference evidence="8" key="1">
    <citation type="journal article" date="2019" name="Int. J. Syst. Evol. Microbiol.">
        <title>The Global Catalogue of Microorganisms (GCM) 10K type strain sequencing project: providing services to taxonomists for standard genome sequencing and annotation.</title>
        <authorList>
            <consortium name="The Broad Institute Genomics Platform"/>
            <consortium name="The Broad Institute Genome Sequencing Center for Infectious Disease"/>
            <person name="Wu L."/>
            <person name="Ma J."/>
        </authorList>
    </citation>
    <scope>NUCLEOTIDE SEQUENCE [LARGE SCALE GENOMIC DNA]</scope>
    <source>
        <strain evidence="8">CGMCC 1.15480</strain>
    </source>
</reference>
<feature type="DNA-binding region" description="H-T-H motif" evidence="5">
    <location>
        <begin position="49"/>
        <end position="68"/>
    </location>
</feature>
<keyword evidence="3 5" id="KW-0238">DNA-binding</keyword>
<dbReference type="SUPFAM" id="SSF48498">
    <property type="entry name" value="Tetracyclin repressor-like, C-terminal domain"/>
    <property type="match status" value="1"/>
</dbReference>
<proteinExistence type="predicted"/>
<keyword evidence="8" id="KW-1185">Reference proteome</keyword>
<dbReference type="Proteomes" id="UP000597761">
    <property type="component" value="Unassembled WGS sequence"/>
</dbReference>
<gene>
    <name evidence="7" type="ORF">GCM10011512_16740</name>
</gene>
<accession>A0ABQ1P6R6</accession>
<name>A0ABQ1P6R6_9MICC</name>
<comment type="caution">
    <text evidence="7">The sequence shown here is derived from an EMBL/GenBank/DDBJ whole genome shotgun (WGS) entry which is preliminary data.</text>
</comment>
<evidence type="ECO:0000256" key="1">
    <source>
        <dbReference type="ARBA" id="ARBA00022491"/>
    </source>
</evidence>
<organism evidence="7 8">
    <name type="scientific">Tersicoccus solisilvae</name>
    <dbReference type="NCBI Taxonomy" id="1882339"/>
    <lineage>
        <taxon>Bacteria</taxon>
        <taxon>Bacillati</taxon>
        <taxon>Actinomycetota</taxon>
        <taxon>Actinomycetes</taxon>
        <taxon>Micrococcales</taxon>
        <taxon>Micrococcaceae</taxon>
        <taxon>Tersicoccus</taxon>
    </lineage>
</organism>